<dbReference type="Gene3D" id="3.40.50.10150">
    <property type="entry name" value="B12-dependent dehydatase associated subunit"/>
    <property type="match status" value="1"/>
</dbReference>
<dbReference type="SUPFAM" id="SSF52968">
    <property type="entry name" value="B12-dependent dehydatase associated subunit"/>
    <property type="match status" value="1"/>
</dbReference>
<proteinExistence type="predicted"/>
<comment type="caution">
    <text evidence="1">The sequence shown here is derived from an EMBL/GenBank/DDBJ whole genome shotgun (WGS) entry which is preliminary data.</text>
</comment>
<dbReference type="Pfam" id="PF02288">
    <property type="entry name" value="Dehydratase_MU"/>
    <property type="match status" value="1"/>
</dbReference>
<dbReference type="RefSeq" id="WP_151144474.1">
    <property type="nucleotide sequence ID" value="NZ_WAGX01000005.1"/>
</dbReference>
<dbReference type="EMBL" id="WAGX01000005">
    <property type="protein sequence ID" value="KAB1437900.1"/>
    <property type="molecule type" value="Genomic_DNA"/>
</dbReference>
<evidence type="ECO:0000313" key="1">
    <source>
        <dbReference type="EMBL" id="KAB1437900.1"/>
    </source>
</evidence>
<gene>
    <name evidence="1" type="ORF">F7O84_09955</name>
</gene>
<sequence length="111" mass="12188">MIRNKPSIHLYHNAGDDKLIKEICAGMEEEGVPFEISAYTDSNVDSLCYEASKTSVLGVGIGIIDYLVAIQMSPLPKGKNLFQVNHPTSIQARLLGMNAARAVKRMPFKPI</sequence>
<dbReference type="Proteomes" id="UP000461768">
    <property type="component" value="Unassembled WGS sequence"/>
</dbReference>
<evidence type="ECO:0000313" key="2">
    <source>
        <dbReference type="Proteomes" id="UP000461768"/>
    </source>
</evidence>
<keyword evidence="2" id="KW-1185">Reference proteome</keyword>
<dbReference type="AlphaFoldDB" id="A0A7V7UBF1"/>
<name>A0A7V7UBF1_9FIRM</name>
<accession>A0A7V7UBF1</accession>
<dbReference type="InterPro" id="IPR010254">
    <property type="entry name" value="B12-dep_deHydtase_bsu"/>
</dbReference>
<dbReference type="OrthoDB" id="308037at2"/>
<reference evidence="1 2" key="1">
    <citation type="submission" date="2019-09" db="EMBL/GenBank/DDBJ databases">
        <authorList>
            <person name="Valk L.C."/>
        </authorList>
    </citation>
    <scope>NUCLEOTIDE SEQUENCE [LARGE SCALE GENOMIC DNA]</scope>
    <source>
        <strain evidence="1">GalUA</strain>
    </source>
</reference>
<organism evidence="1 2">
    <name type="scientific">Candidatus Galacturonatibacter soehngenii</name>
    <dbReference type="NCBI Taxonomy" id="2307010"/>
    <lineage>
        <taxon>Bacteria</taxon>
        <taxon>Bacillati</taxon>
        <taxon>Bacillota</taxon>
        <taxon>Clostridia</taxon>
        <taxon>Lachnospirales</taxon>
        <taxon>Lachnospiraceae</taxon>
        <taxon>Candidatus Galacturonatibacter</taxon>
    </lineage>
</organism>
<protein>
    <submittedName>
        <fullName evidence="1">Glycerol dehydratase</fullName>
    </submittedName>
</protein>
<reference evidence="1 2" key="2">
    <citation type="submission" date="2020-02" db="EMBL/GenBank/DDBJ databases">
        <title>Candidatus Galacturonibacter soehngenii shows hetero-acetogenic catabolism of galacturonic acid but lacks a canonical carbon monoxide dehydrogenase/acetyl-CoA synthase complex.</title>
        <authorList>
            <person name="Diender M."/>
            <person name="Stouten G.R."/>
            <person name="Petersen J.F."/>
            <person name="Nielsen P.H."/>
            <person name="Dueholm M.S."/>
            <person name="Pronk J.T."/>
            <person name="Van Loosdrecht M.C.M."/>
        </authorList>
    </citation>
    <scope>NUCLEOTIDE SEQUENCE [LARGE SCALE GENOMIC DNA]</scope>
    <source>
        <strain evidence="1">GalUA</strain>
    </source>
</reference>
<dbReference type="InterPro" id="IPR003208">
    <property type="entry name" value="Dehydtase/Dehydtase_re"/>
</dbReference>